<evidence type="ECO:0000259" key="8">
    <source>
        <dbReference type="Pfam" id="PF01323"/>
    </source>
</evidence>
<evidence type="ECO:0000313" key="9">
    <source>
        <dbReference type="EMBL" id="BBI01327.1"/>
    </source>
</evidence>
<keyword evidence="3 5" id="KW-1015">Disulfide bond</keyword>
<dbReference type="EMBL" id="AP019379">
    <property type="protein sequence ID" value="BBI01327.1"/>
    <property type="molecule type" value="Genomic_DNA"/>
</dbReference>
<protein>
    <recommendedName>
        <fullName evidence="5">Thiol:disulfide interchange protein</fullName>
    </recommendedName>
</protein>
<evidence type="ECO:0000256" key="7">
    <source>
        <dbReference type="SAM" id="Phobius"/>
    </source>
</evidence>
<evidence type="ECO:0000256" key="1">
    <source>
        <dbReference type="ARBA" id="ARBA00005791"/>
    </source>
</evidence>
<dbReference type="InterPro" id="IPR001853">
    <property type="entry name" value="DSBA-like_thioredoxin_dom"/>
</dbReference>
<dbReference type="GO" id="GO:0016491">
    <property type="term" value="F:oxidoreductase activity"/>
    <property type="evidence" value="ECO:0007669"/>
    <property type="project" value="InterPro"/>
</dbReference>
<dbReference type="SUPFAM" id="SSF52833">
    <property type="entry name" value="Thioredoxin-like"/>
    <property type="match status" value="1"/>
</dbReference>
<dbReference type="Gene3D" id="3.40.30.10">
    <property type="entry name" value="Glutaredoxin"/>
    <property type="match status" value="1"/>
</dbReference>
<dbReference type="InterPro" id="IPR036249">
    <property type="entry name" value="Thioredoxin-like_sf"/>
</dbReference>
<dbReference type="InterPro" id="IPR023205">
    <property type="entry name" value="DsbA/DsbL"/>
</dbReference>
<keyword evidence="2" id="KW-0732">Signal</keyword>
<feature type="domain" description="DSBA-like thioredoxin" evidence="8">
    <location>
        <begin position="45"/>
        <end position="190"/>
    </location>
</feature>
<gene>
    <name evidence="9" type="primary">dsbA</name>
    <name evidence="9" type="ORF">BUCNMO_323</name>
</gene>
<evidence type="ECO:0000256" key="5">
    <source>
        <dbReference type="PIRNR" id="PIRNR001488"/>
    </source>
</evidence>
<dbReference type="Proteomes" id="UP000317544">
    <property type="component" value="Chromosome"/>
</dbReference>
<evidence type="ECO:0000256" key="2">
    <source>
        <dbReference type="ARBA" id="ARBA00022729"/>
    </source>
</evidence>
<organism evidence="9 10">
    <name type="scientific">Buchnera aphidicola</name>
    <name type="common">Nipponaphis monzeni</name>
    <dbReference type="NCBI Taxonomy" id="2495405"/>
    <lineage>
        <taxon>Bacteria</taxon>
        <taxon>Pseudomonadati</taxon>
        <taxon>Pseudomonadota</taxon>
        <taxon>Gammaproteobacteria</taxon>
        <taxon>Enterobacterales</taxon>
        <taxon>Erwiniaceae</taxon>
        <taxon>Buchnera</taxon>
    </lineage>
</organism>
<dbReference type="PANTHER" id="PTHR35891:SF2">
    <property type="entry name" value="THIOL:DISULFIDE INTERCHANGE PROTEIN DSBA"/>
    <property type="match status" value="1"/>
</dbReference>
<evidence type="ECO:0000313" key="10">
    <source>
        <dbReference type="Proteomes" id="UP000317544"/>
    </source>
</evidence>
<evidence type="ECO:0000256" key="4">
    <source>
        <dbReference type="ARBA" id="ARBA00023284"/>
    </source>
</evidence>
<dbReference type="PIRSF" id="PIRSF001488">
    <property type="entry name" value="Tdi_protein"/>
    <property type="match status" value="1"/>
</dbReference>
<evidence type="ECO:0000256" key="3">
    <source>
        <dbReference type="ARBA" id="ARBA00023157"/>
    </source>
</evidence>
<keyword evidence="7" id="KW-1133">Transmembrane helix</keyword>
<sequence length="218" mass="25793">MKIFTYVKIYIILLEIFLTFSVPSTTFLVNKDYFLIRPLQNIPKVVEFFSFYCPYCYQLEICNKKNNIFNKNSLNNMNIRHYHVIFNNNFDLSITQAWSIAIALNIENKVILPIFSGIQKVHTIYNKKTLKKTFIQYSDISPQMYDTLWDSLLIKKILLKQIQTSQLIQLKEIPTICINGKYVINNNIHLKSILEFIKSYTVVTNYLLNIKELKIVKK</sequence>
<accession>A0A455TAE0</accession>
<name>A0A455TAE0_9GAMM</name>
<keyword evidence="4" id="KW-0676">Redox-active center</keyword>
<reference evidence="9 10" key="1">
    <citation type="journal article" date="2019" name="Proc. Natl. Acad. Sci. U.S.A.">
        <title>Exaggeration and cooption of innate immunity for social defense.</title>
        <authorList>
            <person name="Kutsukake M."/>
            <person name="Moriyama M."/>
            <person name="Shigenobu S."/>
            <person name="Meng X.-Y."/>
            <person name="Nikoh N."/>
            <person name="Noda C."/>
            <person name="Kobayashi S."/>
            <person name="Fukatsu T."/>
        </authorList>
    </citation>
    <scope>NUCLEOTIDE SEQUENCE [LARGE SCALE GENOMIC DNA]</scope>
    <source>
        <strain evidence="9 10">Nmo</strain>
    </source>
</reference>
<comment type="similarity">
    <text evidence="1">Belongs to the thioredoxin family. DsbA subfamily.</text>
</comment>
<dbReference type="InterPro" id="IPR050824">
    <property type="entry name" value="Thiol_disulfide_DsbA"/>
</dbReference>
<keyword evidence="10" id="KW-1185">Reference proteome</keyword>
<dbReference type="PANTHER" id="PTHR35891">
    <property type="entry name" value="THIOL:DISULFIDE INTERCHANGE PROTEIN DSBA"/>
    <property type="match status" value="1"/>
</dbReference>
<keyword evidence="7" id="KW-0812">Transmembrane</keyword>
<feature type="transmembrane region" description="Helical" evidence="7">
    <location>
        <begin position="6"/>
        <end position="29"/>
    </location>
</feature>
<dbReference type="AlphaFoldDB" id="A0A455TAE0"/>
<keyword evidence="7" id="KW-0472">Membrane</keyword>
<evidence type="ECO:0000256" key="6">
    <source>
        <dbReference type="PIRSR" id="PIRSR001488-1"/>
    </source>
</evidence>
<dbReference type="Pfam" id="PF01323">
    <property type="entry name" value="DSBA"/>
    <property type="match status" value="1"/>
</dbReference>
<proteinExistence type="inferred from homology"/>
<feature type="disulfide bond" description="Redox-active" evidence="6">
    <location>
        <begin position="53"/>
        <end position="56"/>
    </location>
</feature>